<accession>A0A2D0XNG8</accession>
<evidence type="ECO:0000313" key="1">
    <source>
        <dbReference type="EMBL" id="ASL05584.1"/>
    </source>
</evidence>
<reference evidence="1" key="1">
    <citation type="submission" date="2016-06" db="EMBL/GenBank/DDBJ databases">
        <title>Faba bean necrotic yellows virus genomes circulating in Tunisia.</title>
        <authorList>
            <person name="Kumari S."/>
            <person name="Najar A."/>
            <person name="Timoumi S."/>
            <person name="Kraberger S."/>
            <person name="Stainton D."/>
            <person name="Martin D."/>
            <person name="Varsani A."/>
        </authorList>
    </citation>
    <scope>NUCLEOTIDE SEQUENCE</scope>
    <source>
        <strain evidence="1">Sy4</strain>
    </source>
</reference>
<dbReference type="EMBL" id="KX431388">
    <property type="protein sequence ID" value="ASL05584.1"/>
    <property type="molecule type" value="Genomic_DNA"/>
</dbReference>
<protein>
    <submittedName>
        <fullName evidence="1">Rb-binding cell cycle link protein</fullName>
    </submittedName>
</protein>
<name>A0A2D0XNG8_9VIRU</name>
<sequence>MGLKYFSHLPEELREKIVHDHLQQERKKEFLEKAIEDSCRRHVSLLKSDPSPSELYALSKFLDSLADYVGKQFNTRCLIKWKKDVPANIKFEVMEEQHLRLYGFVDMDDLLCREVLPPEEDDDITYEDGMIVNCSELDKFFEALGIKVVYITVSKNCICTPLNKDIVIS</sequence>
<proteinExistence type="predicted"/>
<organism evidence="1">
    <name type="scientific">Faba bean necrotic yellows virus</name>
    <dbReference type="NCBI Taxonomy" id="59817"/>
    <lineage>
        <taxon>Viruses</taxon>
        <taxon>Monodnaviria</taxon>
        <taxon>Shotokuvirae</taxon>
        <taxon>Cressdnaviricota</taxon>
        <taxon>Arfiviricetes</taxon>
        <taxon>Mulpavirales</taxon>
        <taxon>Nanoviridae</taxon>
        <taxon>Nanovirus</taxon>
        <taxon>Nanovirus necroflaviviciae</taxon>
    </lineage>
</organism>
<dbReference type="Proteomes" id="UP000677676">
    <property type="component" value="Genome"/>
</dbReference>